<organism evidence="2 3">
    <name type="scientific">Bradyrhizobium vignae</name>
    <dbReference type="NCBI Taxonomy" id="1549949"/>
    <lineage>
        <taxon>Bacteria</taxon>
        <taxon>Pseudomonadati</taxon>
        <taxon>Pseudomonadota</taxon>
        <taxon>Alphaproteobacteria</taxon>
        <taxon>Hyphomicrobiales</taxon>
        <taxon>Nitrobacteraceae</taxon>
        <taxon>Bradyrhizobium</taxon>
    </lineage>
</organism>
<accession>A0A2U3Q8Y2</accession>
<keyword evidence="1" id="KW-0802">TPR repeat</keyword>
<dbReference type="InterPro" id="IPR019734">
    <property type="entry name" value="TPR_rpt"/>
</dbReference>
<feature type="repeat" description="TPR" evidence="1">
    <location>
        <begin position="265"/>
        <end position="298"/>
    </location>
</feature>
<dbReference type="InterPro" id="IPR011990">
    <property type="entry name" value="TPR-like_helical_dom_sf"/>
</dbReference>
<protein>
    <recommendedName>
        <fullName evidence="4">Tetratricopeptide repeat protein</fullName>
    </recommendedName>
</protein>
<name>A0A2U3Q8Y2_9BRAD</name>
<dbReference type="PROSITE" id="PS50005">
    <property type="entry name" value="TPR"/>
    <property type="match status" value="1"/>
</dbReference>
<evidence type="ECO:0000256" key="1">
    <source>
        <dbReference type="PROSITE-ProRule" id="PRU00339"/>
    </source>
</evidence>
<dbReference type="SMART" id="SM00028">
    <property type="entry name" value="TPR"/>
    <property type="match status" value="1"/>
</dbReference>
<dbReference type="SUPFAM" id="SSF48452">
    <property type="entry name" value="TPR-like"/>
    <property type="match status" value="1"/>
</dbReference>
<reference evidence="2 3" key="1">
    <citation type="submission" date="2018-03" db="EMBL/GenBank/DDBJ databases">
        <authorList>
            <person name="Gully D."/>
        </authorList>
    </citation>
    <scope>NUCLEOTIDE SEQUENCE [LARGE SCALE GENOMIC DNA]</scope>
    <source>
        <strain evidence="2">ORS3257</strain>
    </source>
</reference>
<dbReference type="SUPFAM" id="SSF82171">
    <property type="entry name" value="DPP6 N-terminal domain-like"/>
    <property type="match status" value="1"/>
</dbReference>
<dbReference type="Proteomes" id="UP000246085">
    <property type="component" value="Chromosome BRAD3257"/>
</dbReference>
<dbReference type="AlphaFoldDB" id="A0A2U3Q8Y2"/>
<evidence type="ECO:0008006" key="4">
    <source>
        <dbReference type="Google" id="ProtNLM"/>
    </source>
</evidence>
<sequence length="313" mass="34666">MGLFGWISKGKTISAACDIEDDNVGFASDIIRIPSRDFFGHSRKSPNGRYTIAWLDGGPDQARRGRWIILDGGKVKAEGVLPRPNDGKVADNGTFILNDWRSIENLSGTFAGLLRATARPLFARSFKANLFNNGLSADGRWAVCQTANAPHEDGGRLFIFDLHTMTEIGAFQPESGWASDYRFSPDGQTILLGYQDGRRFAYKMDGTFLDRSTWLASGLRNGELFIIERILSEVDGKPSPLIELLLPAIDLALASDRYRDPRSQARGHRLRGACFDRNGDLAEAAASYERALALDSKVGVKRRLDQIRRSLAR</sequence>
<evidence type="ECO:0000313" key="2">
    <source>
        <dbReference type="EMBL" id="SPP97826.1"/>
    </source>
</evidence>
<dbReference type="EMBL" id="LS398110">
    <property type="protein sequence ID" value="SPP97826.1"/>
    <property type="molecule type" value="Genomic_DNA"/>
</dbReference>
<dbReference type="KEGG" id="bvz:BRAD3257_6965"/>
<evidence type="ECO:0000313" key="3">
    <source>
        <dbReference type="Proteomes" id="UP000246085"/>
    </source>
</evidence>
<proteinExistence type="predicted"/>
<gene>
    <name evidence="2" type="ORF">BRAD3257_6965</name>
</gene>